<keyword evidence="3" id="KW-1185">Reference proteome</keyword>
<dbReference type="OrthoDB" id="7777654at2759"/>
<dbReference type="InterPro" id="IPR050281">
    <property type="entry name" value="Flavin_monoamine_oxidase"/>
</dbReference>
<proteinExistence type="predicted"/>
<name>A0A409W9C3_9AGAR</name>
<dbReference type="PANTHER" id="PTHR10742:SF342">
    <property type="entry name" value="AMINE OXIDASE"/>
    <property type="match status" value="1"/>
</dbReference>
<organism evidence="2 3">
    <name type="scientific">Panaeolus cyanescens</name>
    <dbReference type="NCBI Taxonomy" id="181874"/>
    <lineage>
        <taxon>Eukaryota</taxon>
        <taxon>Fungi</taxon>
        <taxon>Dikarya</taxon>
        <taxon>Basidiomycota</taxon>
        <taxon>Agaricomycotina</taxon>
        <taxon>Agaricomycetes</taxon>
        <taxon>Agaricomycetidae</taxon>
        <taxon>Agaricales</taxon>
        <taxon>Agaricineae</taxon>
        <taxon>Galeropsidaceae</taxon>
        <taxon>Panaeolus</taxon>
    </lineage>
</organism>
<dbReference type="InterPro" id="IPR036188">
    <property type="entry name" value="FAD/NAD-bd_sf"/>
</dbReference>
<dbReference type="Proteomes" id="UP000284842">
    <property type="component" value="Unassembled WGS sequence"/>
</dbReference>
<protein>
    <recommendedName>
        <fullName evidence="1">Amine oxidase domain-containing protein</fullName>
    </recommendedName>
</protein>
<evidence type="ECO:0000313" key="3">
    <source>
        <dbReference type="Proteomes" id="UP000284842"/>
    </source>
</evidence>
<gene>
    <name evidence="2" type="ORF">CVT24_010061</name>
</gene>
<dbReference type="GO" id="GO:0001716">
    <property type="term" value="F:L-amino-acid oxidase activity"/>
    <property type="evidence" value="ECO:0007669"/>
    <property type="project" value="TreeGrafter"/>
</dbReference>
<dbReference type="PANTHER" id="PTHR10742">
    <property type="entry name" value="FLAVIN MONOAMINE OXIDASE"/>
    <property type="match status" value="1"/>
</dbReference>
<evidence type="ECO:0000313" key="2">
    <source>
        <dbReference type="EMBL" id="PPQ75098.1"/>
    </source>
</evidence>
<reference evidence="2 3" key="1">
    <citation type="journal article" date="2018" name="Evol. Lett.">
        <title>Horizontal gene cluster transfer increased hallucinogenic mushroom diversity.</title>
        <authorList>
            <person name="Reynolds H.T."/>
            <person name="Vijayakumar V."/>
            <person name="Gluck-Thaler E."/>
            <person name="Korotkin H.B."/>
            <person name="Matheny P.B."/>
            <person name="Slot J.C."/>
        </authorList>
    </citation>
    <scope>NUCLEOTIDE SEQUENCE [LARGE SCALE GENOMIC DNA]</scope>
    <source>
        <strain evidence="2 3">2629</strain>
    </source>
</reference>
<dbReference type="Gene3D" id="3.90.660.10">
    <property type="match status" value="1"/>
</dbReference>
<dbReference type="STRING" id="181874.A0A409W9C3"/>
<evidence type="ECO:0000259" key="1">
    <source>
        <dbReference type="Pfam" id="PF01593"/>
    </source>
</evidence>
<dbReference type="SUPFAM" id="SSF51905">
    <property type="entry name" value="FAD/NAD(P)-binding domain"/>
    <property type="match status" value="1"/>
</dbReference>
<dbReference type="Pfam" id="PF01593">
    <property type="entry name" value="Amino_oxidase"/>
    <property type="match status" value="1"/>
</dbReference>
<feature type="domain" description="Amine oxidase" evidence="1">
    <location>
        <begin position="62"/>
        <end position="280"/>
    </location>
</feature>
<dbReference type="AlphaFoldDB" id="A0A409W9C3"/>
<accession>A0A409W9C3</accession>
<dbReference type="EMBL" id="NHTK01005701">
    <property type="protein sequence ID" value="PPQ75098.1"/>
    <property type="molecule type" value="Genomic_DNA"/>
</dbReference>
<feature type="non-terminal residue" evidence="2">
    <location>
        <position position="1"/>
    </location>
</feature>
<sequence>TILESLSFDDPTQKVVQWKCIEGGTEVLIKKMLGRLKDQPKFNHWAFPFMEVEVAGKGKQYYAHVISTVPFSSLRTINTDRMKDVTNAQRSAVRSLGYWPSTKVAIRFKSRWWEAKGQKGGSSYTDRSVRVVVYPSYGIGEEGPGVLIVSYTWTQDAARLGSLIKTPDWENVLNPNRRTPPSEEVLLRVIYEDLAILHDVTVEQLRADTLDYHAFDWYGNPYTMGAFAMFSPGQYDTFYKSILGPAARGRFHFAGEVASAHHAWIAGALDSALRAVREVIRLDFSPYLDSFKETNGVSAVFRDEAQEEVHYKASLFAAALEKIESQEEA</sequence>
<dbReference type="InParanoid" id="A0A409W9C3"/>
<dbReference type="GO" id="GO:0009063">
    <property type="term" value="P:amino acid catabolic process"/>
    <property type="evidence" value="ECO:0007669"/>
    <property type="project" value="TreeGrafter"/>
</dbReference>
<dbReference type="InterPro" id="IPR002937">
    <property type="entry name" value="Amino_oxidase"/>
</dbReference>
<comment type="caution">
    <text evidence="2">The sequence shown here is derived from an EMBL/GenBank/DDBJ whole genome shotgun (WGS) entry which is preliminary data.</text>
</comment>
<dbReference type="SUPFAM" id="SSF54373">
    <property type="entry name" value="FAD-linked reductases, C-terminal domain"/>
    <property type="match status" value="1"/>
</dbReference>
<dbReference type="Gene3D" id="1.10.10.1620">
    <property type="match status" value="1"/>
</dbReference>